<feature type="compositionally biased region" description="Polar residues" evidence="1">
    <location>
        <begin position="41"/>
        <end position="60"/>
    </location>
</feature>
<organism evidence="2 3">
    <name type="scientific">Solea senegalensis</name>
    <name type="common">Senegalese sole</name>
    <dbReference type="NCBI Taxonomy" id="28829"/>
    <lineage>
        <taxon>Eukaryota</taxon>
        <taxon>Metazoa</taxon>
        <taxon>Chordata</taxon>
        <taxon>Craniata</taxon>
        <taxon>Vertebrata</taxon>
        <taxon>Euteleostomi</taxon>
        <taxon>Actinopterygii</taxon>
        <taxon>Neopterygii</taxon>
        <taxon>Teleostei</taxon>
        <taxon>Neoteleostei</taxon>
        <taxon>Acanthomorphata</taxon>
        <taxon>Carangaria</taxon>
        <taxon>Pleuronectiformes</taxon>
        <taxon>Pleuronectoidei</taxon>
        <taxon>Soleidae</taxon>
        <taxon>Solea</taxon>
    </lineage>
</organism>
<dbReference type="Proteomes" id="UP000693946">
    <property type="component" value="Linkage Group LG1"/>
</dbReference>
<reference evidence="2 3" key="1">
    <citation type="journal article" date="2021" name="Sci. Rep.">
        <title>Chromosome anchoring in Senegalese sole (Solea senegalensis) reveals sex-associated markers and genome rearrangements in flatfish.</title>
        <authorList>
            <person name="Guerrero-Cozar I."/>
            <person name="Gomez-Garrido J."/>
            <person name="Berbel C."/>
            <person name="Martinez-Blanch J.F."/>
            <person name="Alioto T."/>
            <person name="Claros M.G."/>
            <person name="Gagnaire P.A."/>
            <person name="Manchado M."/>
        </authorList>
    </citation>
    <scope>NUCLEOTIDE SEQUENCE [LARGE SCALE GENOMIC DNA]</scope>
    <source>
        <strain evidence="2">Sse05_10M</strain>
    </source>
</reference>
<accession>A0AAV6TCK7</accession>
<dbReference type="EMBL" id="JAGKHQ010000001">
    <property type="protein sequence ID" value="KAG7527104.1"/>
    <property type="molecule type" value="Genomic_DNA"/>
</dbReference>
<evidence type="ECO:0000313" key="2">
    <source>
        <dbReference type="EMBL" id="KAG7527104.1"/>
    </source>
</evidence>
<feature type="region of interest" description="Disordered" evidence="1">
    <location>
        <begin position="122"/>
        <end position="147"/>
    </location>
</feature>
<protein>
    <submittedName>
        <fullName evidence="2">Uncharacterized protein</fullName>
    </submittedName>
</protein>
<keyword evidence="3" id="KW-1185">Reference proteome</keyword>
<comment type="caution">
    <text evidence="2">The sequence shown here is derived from an EMBL/GenBank/DDBJ whole genome shotgun (WGS) entry which is preliminary data.</text>
</comment>
<evidence type="ECO:0000256" key="1">
    <source>
        <dbReference type="SAM" id="MobiDB-lite"/>
    </source>
</evidence>
<proteinExistence type="predicted"/>
<dbReference type="AlphaFoldDB" id="A0AAV6TCK7"/>
<sequence>MCAAPHESRSQAIWSGRTTVLPRGKLCKQVIYKCRRWSPASSNTVMSNESWSTEGLSSSRGCKCKDTPFTSRSFSNKKSQQMLEMTGAVWERRDKASAHVTTQLQNTAPDVLSASCAAQHHGTTNLHRSAQQPSPEDFSYLENPFKI</sequence>
<feature type="compositionally biased region" description="Polar residues" evidence="1">
    <location>
        <begin position="122"/>
        <end position="134"/>
    </location>
</feature>
<evidence type="ECO:0000313" key="3">
    <source>
        <dbReference type="Proteomes" id="UP000693946"/>
    </source>
</evidence>
<name>A0AAV6TCK7_SOLSE</name>
<feature type="region of interest" description="Disordered" evidence="1">
    <location>
        <begin position="41"/>
        <end position="61"/>
    </location>
</feature>
<gene>
    <name evidence="2" type="ORF">JOB18_049138</name>
</gene>